<dbReference type="Pfam" id="PF12867">
    <property type="entry name" value="DinB_2"/>
    <property type="match status" value="1"/>
</dbReference>
<reference evidence="3" key="1">
    <citation type="submission" date="2020-07" db="EMBL/GenBank/DDBJ databases">
        <authorList>
            <person name="Partida-Martinez L."/>
            <person name="Huntemann M."/>
            <person name="Clum A."/>
            <person name="Wang J."/>
            <person name="Palaniappan K."/>
            <person name="Ritter S."/>
            <person name="Chen I.-M."/>
            <person name="Stamatis D."/>
            <person name="Reddy T."/>
            <person name="O'Malley R."/>
            <person name="Daum C."/>
            <person name="Shapiro N."/>
            <person name="Ivanova N."/>
            <person name="Kyrpides N."/>
            <person name="Woyke T."/>
        </authorList>
    </citation>
    <scope>NUCLEOTIDE SEQUENCE [LARGE SCALE GENOMIC DNA]</scope>
    <source>
        <strain evidence="3">AT2.8</strain>
    </source>
</reference>
<name>A0A852TAK7_9BACI</name>
<dbReference type="InterPro" id="IPR034660">
    <property type="entry name" value="DinB/YfiT-like"/>
</dbReference>
<dbReference type="SUPFAM" id="SSF109854">
    <property type="entry name" value="DinB/YfiT-like putative metalloenzymes"/>
    <property type="match status" value="1"/>
</dbReference>
<dbReference type="InterPro" id="IPR024775">
    <property type="entry name" value="DinB-like"/>
</dbReference>
<dbReference type="AlphaFoldDB" id="A0A852TAK7"/>
<organism evidence="2 3">
    <name type="scientific">Neobacillus niacini</name>
    <dbReference type="NCBI Taxonomy" id="86668"/>
    <lineage>
        <taxon>Bacteria</taxon>
        <taxon>Bacillati</taxon>
        <taxon>Bacillota</taxon>
        <taxon>Bacilli</taxon>
        <taxon>Bacillales</taxon>
        <taxon>Bacillaceae</taxon>
        <taxon>Neobacillus</taxon>
    </lineage>
</organism>
<comment type="caution">
    <text evidence="2">The sequence shown here is derived from an EMBL/GenBank/DDBJ whole genome shotgun (WGS) entry which is preliminary data.</text>
</comment>
<protein>
    <submittedName>
        <fullName evidence="2">Damage-inducible protein DinB</fullName>
    </submittedName>
</protein>
<dbReference type="EMBL" id="JACCBX010000002">
    <property type="protein sequence ID" value="NYE04404.1"/>
    <property type="molecule type" value="Genomic_DNA"/>
</dbReference>
<evidence type="ECO:0000259" key="1">
    <source>
        <dbReference type="Pfam" id="PF12867"/>
    </source>
</evidence>
<gene>
    <name evidence="2" type="ORF">F4694_001148</name>
</gene>
<evidence type="ECO:0000313" key="3">
    <source>
        <dbReference type="Proteomes" id="UP000548423"/>
    </source>
</evidence>
<reference evidence="3" key="2">
    <citation type="submission" date="2020-08" db="EMBL/GenBank/DDBJ databases">
        <title>The Agave Microbiome: Exploring the role of microbial communities in plant adaptations to desert environments.</title>
        <authorList>
            <person name="Partida-Martinez L.P."/>
        </authorList>
    </citation>
    <scope>NUCLEOTIDE SEQUENCE [LARGE SCALE GENOMIC DNA]</scope>
    <source>
        <strain evidence="3">AT2.8</strain>
    </source>
</reference>
<dbReference type="Gene3D" id="1.20.120.450">
    <property type="entry name" value="dinb family like domain"/>
    <property type="match status" value="1"/>
</dbReference>
<sequence>METKTIKQSIQLVQHTIDKMVETVSGISEDTIRRKPSDDEWSIIQIICHVLEAIPYWMKDISQIKKYPEELWGRNHLQEARLAAIEKTDNRTIDEVLKELIALKTQVEMEFSTLDPGILAIESTSRNPNFGTKPISFIVDHLIVEHASKHYGQIKRNLSKLS</sequence>
<accession>A0A852TAK7</accession>
<dbReference type="Proteomes" id="UP000548423">
    <property type="component" value="Unassembled WGS sequence"/>
</dbReference>
<proteinExistence type="predicted"/>
<feature type="domain" description="DinB-like" evidence="1">
    <location>
        <begin position="15"/>
        <end position="154"/>
    </location>
</feature>
<evidence type="ECO:0000313" key="2">
    <source>
        <dbReference type="EMBL" id="NYE04404.1"/>
    </source>
</evidence>